<evidence type="ECO:0000256" key="1">
    <source>
        <dbReference type="SAM" id="SignalP"/>
    </source>
</evidence>
<name>A0ABW4NWY3_9NOCA</name>
<protein>
    <recommendedName>
        <fullName evidence="4">Secreted protein</fullName>
    </recommendedName>
</protein>
<feature type="signal peptide" evidence="1">
    <location>
        <begin position="1"/>
        <end position="30"/>
    </location>
</feature>
<keyword evidence="3" id="KW-1185">Reference proteome</keyword>
<gene>
    <name evidence="2" type="ORF">ACFSJG_00410</name>
</gene>
<comment type="caution">
    <text evidence="2">The sequence shown here is derived from an EMBL/GenBank/DDBJ whole genome shotgun (WGS) entry which is preliminary data.</text>
</comment>
<evidence type="ECO:0000313" key="2">
    <source>
        <dbReference type="EMBL" id="MFD1810662.1"/>
    </source>
</evidence>
<keyword evidence="1" id="KW-0732">Signal</keyword>
<dbReference type="RefSeq" id="WP_378483222.1">
    <property type="nucleotide sequence ID" value="NZ_JBHUFB010000001.1"/>
</dbReference>
<dbReference type="Proteomes" id="UP001597286">
    <property type="component" value="Unassembled WGS sequence"/>
</dbReference>
<evidence type="ECO:0008006" key="4">
    <source>
        <dbReference type="Google" id="ProtNLM"/>
    </source>
</evidence>
<dbReference type="EMBL" id="JBHUFB010000001">
    <property type="protein sequence ID" value="MFD1810662.1"/>
    <property type="molecule type" value="Genomic_DNA"/>
</dbReference>
<accession>A0ABW4NWY3</accession>
<proteinExistence type="predicted"/>
<feature type="chain" id="PRO_5045300464" description="Secreted protein" evidence="1">
    <location>
        <begin position="31"/>
        <end position="146"/>
    </location>
</feature>
<organism evidence="2 3">
    <name type="scientific">Rhodococcus gannanensis</name>
    <dbReference type="NCBI Taxonomy" id="1960308"/>
    <lineage>
        <taxon>Bacteria</taxon>
        <taxon>Bacillati</taxon>
        <taxon>Actinomycetota</taxon>
        <taxon>Actinomycetes</taxon>
        <taxon>Mycobacteriales</taxon>
        <taxon>Nocardiaceae</taxon>
        <taxon>Rhodococcus</taxon>
    </lineage>
</organism>
<sequence>MTVSKYLERSTAVFGICAACVVIAPAAAWAGTSFDNPPPSCVPTGLGDATVEAETGAEESELTPGTVEFEIDDGAGTGANVVWVNTDNWRFGTVMLTPHGDEAEPKATVESGPGQVMAAVYGLYTDAEGQSCLLLPGVNTAITVPG</sequence>
<reference evidence="3" key="1">
    <citation type="journal article" date="2019" name="Int. J. Syst. Evol. Microbiol.">
        <title>The Global Catalogue of Microorganisms (GCM) 10K type strain sequencing project: providing services to taxonomists for standard genome sequencing and annotation.</title>
        <authorList>
            <consortium name="The Broad Institute Genomics Platform"/>
            <consortium name="The Broad Institute Genome Sequencing Center for Infectious Disease"/>
            <person name="Wu L."/>
            <person name="Ma J."/>
        </authorList>
    </citation>
    <scope>NUCLEOTIDE SEQUENCE [LARGE SCALE GENOMIC DNA]</scope>
    <source>
        <strain evidence="3">DT72</strain>
    </source>
</reference>
<evidence type="ECO:0000313" key="3">
    <source>
        <dbReference type="Proteomes" id="UP001597286"/>
    </source>
</evidence>